<accession>A0A8J6TDN0</accession>
<dbReference type="AlphaFoldDB" id="A0A8J6TDN0"/>
<gene>
    <name evidence="2" type="ORF">H8E29_02400</name>
</gene>
<dbReference type="InterPro" id="IPR001584">
    <property type="entry name" value="Integrase_cat-core"/>
</dbReference>
<sequence>NANAFSERWVRTVREECLDYILIFNAAHLRRVVIEFVDYYNTARPHQGIDQQTPIPQARPSSGTIQCRNVLGGIIHDYYRAPTPLAFPAT</sequence>
<feature type="domain" description="Integrase catalytic" evidence="1">
    <location>
        <begin position="2"/>
        <end position="54"/>
    </location>
</feature>
<dbReference type="EMBL" id="JACNJN010000044">
    <property type="protein sequence ID" value="MBC8334091.1"/>
    <property type="molecule type" value="Genomic_DNA"/>
</dbReference>
<evidence type="ECO:0000313" key="3">
    <source>
        <dbReference type="Proteomes" id="UP000614469"/>
    </source>
</evidence>
<dbReference type="GO" id="GO:0015074">
    <property type="term" value="P:DNA integration"/>
    <property type="evidence" value="ECO:0007669"/>
    <property type="project" value="InterPro"/>
</dbReference>
<name>A0A8J6TDN0_9CHLR</name>
<dbReference type="Proteomes" id="UP000614469">
    <property type="component" value="Unassembled WGS sequence"/>
</dbReference>
<comment type="caution">
    <text evidence="2">The sequence shown here is derived from an EMBL/GenBank/DDBJ whole genome shotgun (WGS) entry which is preliminary data.</text>
</comment>
<dbReference type="InterPro" id="IPR012337">
    <property type="entry name" value="RNaseH-like_sf"/>
</dbReference>
<dbReference type="SUPFAM" id="SSF53098">
    <property type="entry name" value="Ribonuclease H-like"/>
    <property type="match status" value="1"/>
</dbReference>
<organism evidence="2 3">
    <name type="scientific">Candidatus Desulfolinea nitratireducens</name>
    <dbReference type="NCBI Taxonomy" id="2841698"/>
    <lineage>
        <taxon>Bacteria</taxon>
        <taxon>Bacillati</taxon>
        <taxon>Chloroflexota</taxon>
        <taxon>Anaerolineae</taxon>
        <taxon>Anaerolineales</taxon>
        <taxon>Anaerolineales incertae sedis</taxon>
        <taxon>Candidatus Desulfolinea</taxon>
    </lineage>
</organism>
<evidence type="ECO:0000259" key="1">
    <source>
        <dbReference type="Pfam" id="PF13683"/>
    </source>
</evidence>
<reference evidence="2 3" key="1">
    <citation type="submission" date="2020-08" db="EMBL/GenBank/DDBJ databases">
        <title>Bridging the membrane lipid divide: bacteria of the FCB group superphylum have the potential to synthesize archaeal ether lipids.</title>
        <authorList>
            <person name="Villanueva L."/>
            <person name="Von Meijenfeldt F.A.B."/>
            <person name="Westbye A.B."/>
            <person name="Yadav S."/>
            <person name="Hopmans E.C."/>
            <person name="Dutilh B.E."/>
            <person name="Sinninghe Damste J.S."/>
        </authorList>
    </citation>
    <scope>NUCLEOTIDE SEQUENCE [LARGE SCALE GENOMIC DNA]</scope>
    <source>
        <strain evidence="2">NIOZ-UU36</strain>
    </source>
</reference>
<dbReference type="Pfam" id="PF13683">
    <property type="entry name" value="rve_3"/>
    <property type="match status" value="1"/>
</dbReference>
<protein>
    <submittedName>
        <fullName evidence="2">Transposase</fullName>
    </submittedName>
</protein>
<proteinExistence type="predicted"/>
<feature type="non-terminal residue" evidence="2">
    <location>
        <position position="1"/>
    </location>
</feature>
<evidence type="ECO:0000313" key="2">
    <source>
        <dbReference type="EMBL" id="MBC8334091.1"/>
    </source>
</evidence>